<reference evidence="1 2" key="1">
    <citation type="submission" date="2020-10" db="EMBL/GenBank/DDBJ databases">
        <title>Myceligenerans pegani sp. nov., an endophytic actinomycete isolated from Peganum harmala L. in Xinjiang, China.</title>
        <authorList>
            <person name="Xin L."/>
        </authorList>
    </citation>
    <scope>NUCLEOTIDE SEQUENCE [LARGE SCALE GENOMIC DNA]</scope>
    <source>
        <strain evidence="1 2">TRM65318</strain>
    </source>
</reference>
<dbReference type="RefSeq" id="WP_192861420.1">
    <property type="nucleotide sequence ID" value="NZ_JADAQT010000051.1"/>
</dbReference>
<organism evidence="1 2">
    <name type="scientific">Myceligenerans pegani</name>
    <dbReference type="NCBI Taxonomy" id="2776917"/>
    <lineage>
        <taxon>Bacteria</taxon>
        <taxon>Bacillati</taxon>
        <taxon>Actinomycetota</taxon>
        <taxon>Actinomycetes</taxon>
        <taxon>Micrococcales</taxon>
        <taxon>Promicromonosporaceae</taxon>
        <taxon>Myceligenerans</taxon>
    </lineage>
</organism>
<accession>A0ABR9MVQ3</accession>
<evidence type="ECO:0000313" key="1">
    <source>
        <dbReference type="EMBL" id="MBE1874837.1"/>
    </source>
</evidence>
<proteinExistence type="predicted"/>
<name>A0ABR9MVQ3_9MICO</name>
<keyword evidence="2" id="KW-1185">Reference proteome</keyword>
<dbReference type="Proteomes" id="UP000625527">
    <property type="component" value="Unassembled WGS sequence"/>
</dbReference>
<protein>
    <submittedName>
        <fullName evidence="1">Uncharacterized protein</fullName>
    </submittedName>
</protein>
<comment type="caution">
    <text evidence="1">The sequence shown here is derived from an EMBL/GenBank/DDBJ whole genome shotgun (WGS) entry which is preliminary data.</text>
</comment>
<dbReference type="EMBL" id="JADAQT010000051">
    <property type="protein sequence ID" value="MBE1874837.1"/>
    <property type="molecule type" value="Genomic_DNA"/>
</dbReference>
<gene>
    <name evidence="1" type="ORF">IHE71_03825</name>
</gene>
<evidence type="ECO:0000313" key="2">
    <source>
        <dbReference type="Proteomes" id="UP000625527"/>
    </source>
</evidence>
<sequence>MTGQTTAREVHERTVETLEEALKLVYSAVEGVGRAENLVEDLRPYTRAHQRAAEHLTKTRHRLLDMWDDLNERLDAERDGGGR</sequence>